<evidence type="ECO:0000256" key="1">
    <source>
        <dbReference type="ARBA" id="ARBA00022649"/>
    </source>
</evidence>
<accession>A0ABQ4QHD3</accession>
<evidence type="ECO:0008006" key="4">
    <source>
        <dbReference type="Google" id="ProtNLM"/>
    </source>
</evidence>
<dbReference type="Proteomes" id="UP001055117">
    <property type="component" value="Unassembled WGS sequence"/>
</dbReference>
<keyword evidence="1" id="KW-1277">Toxin-antitoxin system</keyword>
<reference evidence="2 3" key="1">
    <citation type="journal article" date="2021" name="Front. Microbiol.">
        <title>Comprehensive Comparative Genomics and Phenotyping of Methylobacterium Species.</title>
        <authorList>
            <person name="Alessa O."/>
            <person name="Ogura Y."/>
            <person name="Fujitani Y."/>
            <person name="Takami H."/>
            <person name="Hayashi T."/>
            <person name="Sahin N."/>
            <person name="Tani A."/>
        </authorList>
    </citation>
    <scope>NUCLEOTIDE SEQUENCE [LARGE SCALE GENOMIC DNA]</scope>
    <source>
        <strain evidence="2 3">DSM 23679</strain>
    </source>
</reference>
<dbReference type="InterPro" id="IPR007712">
    <property type="entry name" value="RelE/ParE_toxin"/>
</dbReference>
<dbReference type="Gene3D" id="3.30.2310.20">
    <property type="entry name" value="RelE-like"/>
    <property type="match status" value="1"/>
</dbReference>
<gene>
    <name evidence="2" type="ORF">AFCDBAGC_2536</name>
</gene>
<comment type="caution">
    <text evidence="2">The sequence shown here is derived from an EMBL/GenBank/DDBJ whole genome shotgun (WGS) entry which is preliminary data.</text>
</comment>
<sequence>MLHPESERGTRLPGLRWIAANPYPYVVFYEVSGDTIVVIAIRHAARDPDSMPDGEET</sequence>
<dbReference type="EMBL" id="BPQG01000036">
    <property type="protein sequence ID" value="GJD44669.1"/>
    <property type="molecule type" value="Genomic_DNA"/>
</dbReference>
<dbReference type="Pfam" id="PF05016">
    <property type="entry name" value="ParE_toxin"/>
    <property type="match status" value="1"/>
</dbReference>
<evidence type="ECO:0000313" key="3">
    <source>
        <dbReference type="Proteomes" id="UP001055117"/>
    </source>
</evidence>
<proteinExistence type="predicted"/>
<dbReference type="InterPro" id="IPR035093">
    <property type="entry name" value="RelE/ParE_toxin_dom_sf"/>
</dbReference>
<keyword evidence="3" id="KW-1185">Reference proteome</keyword>
<evidence type="ECO:0000313" key="2">
    <source>
        <dbReference type="EMBL" id="GJD44669.1"/>
    </source>
</evidence>
<protein>
    <recommendedName>
        <fullName evidence="4">Plasmid stabilization system</fullName>
    </recommendedName>
</protein>
<name>A0ABQ4QHD3_9HYPH</name>
<organism evidence="2 3">
    <name type="scientific">Methylobacterium cerastii</name>
    <dbReference type="NCBI Taxonomy" id="932741"/>
    <lineage>
        <taxon>Bacteria</taxon>
        <taxon>Pseudomonadati</taxon>
        <taxon>Pseudomonadota</taxon>
        <taxon>Alphaproteobacteria</taxon>
        <taxon>Hyphomicrobiales</taxon>
        <taxon>Methylobacteriaceae</taxon>
        <taxon>Methylobacterium</taxon>
    </lineage>
</organism>